<keyword evidence="7 9" id="KW-0408">Iron</keyword>
<evidence type="ECO:0000256" key="8">
    <source>
        <dbReference type="ARBA" id="ARBA00023033"/>
    </source>
</evidence>
<dbReference type="EMBL" id="JH687797">
    <property type="protein sequence ID" value="EJD40997.1"/>
    <property type="molecule type" value="Genomic_DNA"/>
</dbReference>
<keyword evidence="13" id="KW-1185">Reference proteome</keyword>
<dbReference type="GO" id="GO:0020037">
    <property type="term" value="F:heme binding"/>
    <property type="evidence" value="ECO:0007669"/>
    <property type="project" value="InterPro"/>
</dbReference>
<comment type="pathway">
    <text evidence="2">Secondary metabolite biosynthesis.</text>
</comment>
<dbReference type="OrthoDB" id="1470350at2759"/>
<dbReference type="AlphaFoldDB" id="J0WX34"/>
<reference evidence="13" key="1">
    <citation type="journal article" date="2012" name="Science">
        <title>The Paleozoic origin of enzymatic lignin decomposition reconstructed from 31 fungal genomes.</title>
        <authorList>
            <person name="Floudas D."/>
            <person name="Binder M."/>
            <person name="Riley R."/>
            <person name="Barry K."/>
            <person name="Blanchette R.A."/>
            <person name="Henrissat B."/>
            <person name="Martinez A.T."/>
            <person name="Otillar R."/>
            <person name="Spatafora J.W."/>
            <person name="Yadav J.S."/>
            <person name="Aerts A."/>
            <person name="Benoit I."/>
            <person name="Boyd A."/>
            <person name="Carlson A."/>
            <person name="Copeland A."/>
            <person name="Coutinho P.M."/>
            <person name="de Vries R.P."/>
            <person name="Ferreira P."/>
            <person name="Findley K."/>
            <person name="Foster B."/>
            <person name="Gaskell J."/>
            <person name="Glotzer D."/>
            <person name="Gorecki P."/>
            <person name="Heitman J."/>
            <person name="Hesse C."/>
            <person name="Hori C."/>
            <person name="Igarashi K."/>
            <person name="Jurgens J.A."/>
            <person name="Kallen N."/>
            <person name="Kersten P."/>
            <person name="Kohler A."/>
            <person name="Kuees U."/>
            <person name="Kumar T.K.A."/>
            <person name="Kuo A."/>
            <person name="LaButti K."/>
            <person name="Larrondo L.F."/>
            <person name="Lindquist E."/>
            <person name="Ling A."/>
            <person name="Lombard V."/>
            <person name="Lucas S."/>
            <person name="Lundell T."/>
            <person name="Martin R."/>
            <person name="McLaughlin D.J."/>
            <person name="Morgenstern I."/>
            <person name="Morin E."/>
            <person name="Murat C."/>
            <person name="Nagy L.G."/>
            <person name="Nolan M."/>
            <person name="Ohm R.A."/>
            <person name="Patyshakuliyeva A."/>
            <person name="Rokas A."/>
            <person name="Ruiz-Duenas F.J."/>
            <person name="Sabat G."/>
            <person name="Salamov A."/>
            <person name="Samejima M."/>
            <person name="Schmutz J."/>
            <person name="Slot J.C."/>
            <person name="St John F."/>
            <person name="Stenlid J."/>
            <person name="Sun H."/>
            <person name="Sun S."/>
            <person name="Syed K."/>
            <person name="Tsang A."/>
            <person name="Wiebenga A."/>
            <person name="Young D."/>
            <person name="Pisabarro A."/>
            <person name="Eastwood D.C."/>
            <person name="Martin F."/>
            <person name="Cullen D."/>
            <person name="Grigoriev I.V."/>
            <person name="Hibbett D.S."/>
        </authorList>
    </citation>
    <scope>NUCLEOTIDE SEQUENCE [LARGE SCALE GENOMIC DNA]</scope>
    <source>
        <strain evidence="13">TFB10046</strain>
    </source>
</reference>
<dbReference type="GO" id="GO:0004497">
    <property type="term" value="F:monooxygenase activity"/>
    <property type="evidence" value="ECO:0007669"/>
    <property type="project" value="UniProtKB-KW"/>
</dbReference>
<evidence type="ECO:0000256" key="10">
    <source>
        <dbReference type="RuleBase" id="RU000461"/>
    </source>
</evidence>
<dbReference type="InterPro" id="IPR002401">
    <property type="entry name" value="Cyt_P450_E_grp-I"/>
</dbReference>
<organism evidence="12 13">
    <name type="scientific">Auricularia subglabra (strain TFB-10046 / SS5)</name>
    <name type="common">White-rot fungus</name>
    <name type="synonym">Auricularia delicata (strain TFB10046)</name>
    <dbReference type="NCBI Taxonomy" id="717982"/>
    <lineage>
        <taxon>Eukaryota</taxon>
        <taxon>Fungi</taxon>
        <taxon>Dikarya</taxon>
        <taxon>Basidiomycota</taxon>
        <taxon>Agaricomycotina</taxon>
        <taxon>Agaricomycetes</taxon>
        <taxon>Auriculariales</taxon>
        <taxon>Auriculariaceae</taxon>
        <taxon>Auricularia</taxon>
    </lineage>
</organism>
<feature type="chain" id="PRO_5003741100" evidence="11">
    <location>
        <begin position="23"/>
        <end position="528"/>
    </location>
</feature>
<evidence type="ECO:0000256" key="9">
    <source>
        <dbReference type="PIRSR" id="PIRSR602401-1"/>
    </source>
</evidence>
<keyword evidence="8 10" id="KW-0503">Monooxygenase</keyword>
<gene>
    <name evidence="12" type="ORF">AURDEDRAFT_169976</name>
</gene>
<dbReference type="PROSITE" id="PS00086">
    <property type="entry name" value="CYTOCHROME_P450"/>
    <property type="match status" value="1"/>
</dbReference>
<evidence type="ECO:0000313" key="12">
    <source>
        <dbReference type="EMBL" id="EJD40997.1"/>
    </source>
</evidence>
<proteinExistence type="inferred from homology"/>
<evidence type="ECO:0000256" key="1">
    <source>
        <dbReference type="ARBA" id="ARBA00001971"/>
    </source>
</evidence>
<dbReference type="KEGG" id="adl:AURDEDRAFT_169976"/>
<evidence type="ECO:0000256" key="4">
    <source>
        <dbReference type="ARBA" id="ARBA00022617"/>
    </source>
</evidence>
<dbReference type="GO" id="GO:0005506">
    <property type="term" value="F:iron ion binding"/>
    <property type="evidence" value="ECO:0007669"/>
    <property type="project" value="InterPro"/>
</dbReference>
<comment type="cofactor">
    <cofactor evidence="1 9">
        <name>heme</name>
        <dbReference type="ChEBI" id="CHEBI:30413"/>
    </cofactor>
</comment>
<dbReference type="PRINTS" id="PR00463">
    <property type="entry name" value="EP450I"/>
</dbReference>
<dbReference type="PANTHER" id="PTHR46300">
    <property type="entry name" value="P450, PUTATIVE (EUROFUNG)-RELATED-RELATED"/>
    <property type="match status" value="1"/>
</dbReference>
<evidence type="ECO:0000256" key="5">
    <source>
        <dbReference type="ARBA" id="ARBA00022723"/>
    </source>
</evidence>
<dbReference type="InterPro" id="IPR001128">
    <property type="entry name" value="Cyt_P450"/>
</dbReference>
<keyword evidence="6 10" id="KW-0560">Oxidoreductase</keyword>
<dbReference type="InterPro" id="IPR017972">
    <property type="entry name" value="Cyt_P450_CS"/>
</dbReference>
<dbReference type="eggNOG" id="KOG0156">
    <property type="taxonomic scope" value="Eukaryota"/>
</dbReference>
<sequence>MTLCTVSAKRCIILLAFSAVVARVVQLCLRQEITDKDGHRLPPGPRLRYPFLLRYPERVLQRWKERYGPLLSFWLGNQLFVVISDPVIVKDLIVTNGSTFSGRKQYFIKNQTILHGLAVTGTQYGDKWRQHRRISMTLLFPSAINSYSHVIDYEASVLVRSLHQHGQGGKVAVNPVQYTGRFALNNMLTISYGTRTDTSSDILIQRALEFGNEFMELTGPFNNMVDFIPMLQWLPSPIKSRAKAVSKGLFDTYGAMIERVRERMNAGQDVPDCLAKTLISSQEQEKLDQEDMCMLAAVFTLGGVHTTSSTLQWFLALIASHPEVQVRAHAELDAIVGRDSWPSVDGKQNLPYVRAVIKEVQRLHSPFWMATPHCTTAEFVYNGMYIPEGTVVIMNCYAMHHDPVRYPNPWAFDPERYYADTLSSAESSRLPDPMQRDHFAFGAGRRICPGMHVAEHSLWVAVSRILWAFNIEAVVDEPINLEEYEGKSGRTPLPFRVKFVPRSARIAEILETRESSETGVQAREPTEE</sequence>
<dbReference type="PRINTS" id="PR00385">
    <property type="entry name" value="P450"/>
</dbReference>
<name>J0WX34_AURST</name>
<dbReference type="InterPro" id="IPR050364">
    <property type="entry name" value="Cytochrome_P450_fung"/>
</dbReference>
<keyword evidence="4 9" id="KW-0349">Heme</keyword>
<evidence type="ECO:0000313" key="13">
    <source>
        <dbReference type="Proteomes" id="UP000006514"/>
    </source>
</evidence>
<dbReference type="InterPro" id="IPR036396">
    <property type="entry name" value="Cyt_P450_sf"/>
</dbReference>
<dbReference type="Gene3D" id="1.10.630.10">
    <property type="entry name" value="Cytochrome P450"/>
    <property type="match status" value="1"/>
</dbReference>
<evidence type="ECO:0000256" key="6">
    <source>
        <dbReference type="ARBA" id="ARBA00023002"/>
    </source>
</evidence>
<evidence type="ECO:0000256" key="11">
    <source>
        <dbReference type="SAM" id="SignalP"/>
    </source>
</evidence>
<evidence type="ECO:0000256" key="7">
    <source>
        <dbReference type="ARBA" id="ARBA00023004"/>
    </source>
</evidence>
<dbReference type="Proteomes" id="UP000006514">
    <property type="component" value="Unassembled WGS sequence"/>
</dbReference>
<keyword evidence="5 9" id="KW-0479">Metal-binding</keyword>
<dbReference type="SUPFAM" id="SSF48264">
    <property type="entry name" value="Cytochrome P450"/>
    <property type="match status" value="1"/>
</dbReference>
<dbReference type="PANTHER" id="PTHR46300:SF11">
    <property type="entry name" value="OXIDOREDUCTASE, PUTATIVE-RELATED"/>
    <property type="match status" value="1"/>
</dbReference>
<protein>
    <submittedName>
        <fullName evidence="12">Cytochrome P450</fullName>
    </submittedName>
</protein>
<evidence type="ECO:0000256" key="3">
    <source>
        <dbReference type="ARBA" id="ARBA00010617"/>
    </source>
</evidence>
<dbReference type="Pfam" id="PF00067">
    <property type="entry name" value="p450"/>
    <property type="match status" value="1"/>
</dbReference>
<dbReference type="CDD" id="cd11065">
    <property type="entry name" value="CYP64-like"/>
    <property type="match status" value="1"/>
</dbReference>
<dbReference type="InParanoid" id="J0WX34"/>
<dbReference type="FunCoup" id="J0WX34">
    <property type="interactions" value="70"/>
</dbReference>
<dbReference type="GO" id="GO:0016705">
    <property type="term" value="F:oxidoreductase activity, acting on paired donors, with incorporation or reduction of molecular oxygen"/>
    <property type="evidence" value="ECO:0007669"/>
    <property type="project" value="InterPro"/>
</dbReference>
<dbReference type="OMA" id="KVFTVWI"/>
<comment type="similarity">
    <text evidence="3 10">Belongs to the cytochrome P450 family.</text>
</comment>
<keyword evidence="11" id="KW-0732">Signal</keyword>
<feature type="signal peptide" evidence="11">
    <location>
        <begin position="1"/>
        <end position="22"/>
    </location>
</feature>
<feature type="binding site" description="axial binding residue" evidence="9">
    <location>
        <position position="448"/>
    </location>
    <ligand>
        <name>heme</name>
        <dbReference type="ChEBI" id="CHEBI:30413"/>
    </ligand>
    <ligandPart>
        <name>Fe</name>
        <dbReference type="ChEBI" id="CHEBI:18248"/>
    </ligandPart>
</feature>
<evidence type="ECO:0000256" key="2">
    <source>
        <dbReference type="ARBA" id="ARBA00005179"/>
    </source>
</evidence>
<accession>J0WX34</accession>